<evidence type="ECO:0000313" key="5">
    <source>
        <dbReference type="Proteomes" id="UP001596997"/>
    </source>
</evidence>
<organism evidence="4 5">
    <name type="scientific">Pseudofulvibacter geojedonensis</name>
    <dbReference type="NCBI Taxonomy" id="1123758"/>
    <lineage>
        <taxon>Bacteria</taxon>
        <taxon>Pseudomonadati</taxon>
        <taxon>Bacteroidota</taxon>
        <taxon>Flavobacteriia</taxon>
        <taxon>Flavobacteriales</taxon>
        <taxon>Flavobacteriaceae</taxon>
        <taxon>Pseudofulvibacter</taxon>
    </lineage>
</organism>
<evidence type="ECO:0000256" key="2">
    <source>
        <dbReference type="ARBA" id="ARBA00022729"/>
    </source>
</evidence>
<feature type="domain" description="Leucine-binding protein" evidence="3">
    <location>
        <begin position="3"/>
        <end position="326"/>
    </location>
</feature>
<dbReference type="EMBL" id="JBHTJM010000009">
    <property type="protein sequence ID" value="MFD0964496.1"/>
    <property type="molecule type" value="Genomic_DNA"/>
</dbReference>
<keyword evidence="2" id="KW-0732">Signal</keyword>
<dbReference type="Gene3D" id="3.40.50.2300">
    <property type="match status" value="2"/>
</dbReference>
<protein>
    <submittedName>
        <fullName evidence="4">ABC transporter substrate-binding protein</fullName>
    </submittedName>
</protein>
<dbReference type="InterPro" id="IPR028081">
    <property type="entry name" value="Leu-bd"/>
</dbReference>
<keyword evidence="5" id="KW-1185">Reference proteome</keyword>
<comment type="caution">
    <text evidence="4">The sequence shown here is derived from an EMBL/GenBank/DDBJ whole genome shotgun (WGS) entry which is preliminary data.</text>
</comment>
<name>A0ABW3I400_9FLAO</name>
<comment type="similarity">
    <text evidence="1">Belongs to the leucine-binding protein family.</text>
</comment>
<evidence type="ECO:0000313" key="4">
    <source>
        <dbReference type="EMBL" id="MFD0964496.1"/>
    </source>
</evidence>
<dbReference type="RefSeq" id="WP_377716041.1">
    <property type="nucleotide sequence ID" value="NZ_JBHTJM010000009.1"/>
</dbReference>
<dbReference type="Pfam" id="PF13458">
    <property type="entry name" value="Peripla_BP_6"/>
    <property type="match status" value="1"/>
</dbReference>
<evidence type="ECO:0000256" key="1">
    <source>
        <dbReference type="ARBA" id="ARBA00010062"/>
    </source>
</evidence>
<dbReference type="InterPro" id="IPR028082">
    <property type="entry name" value="Peripla_BP_I"/>
</dbReference>
<dbReference type="SUPFAM" id="SSF53822">
    <property type="entry name" value="Periplasmic binding protein-like I"/>
    <property type="match status" value="1"/>
</dbReference>
<dbReference type="Proteomes" id="UP001596997">
    <property type="component" value="Unassembled WGS sequence"/>
</dbReference>
<accession>A0ABW3I400</accession>
<sequence length="365" mass="41714">MRKIGVLLPQSKAYPKLAKEFIKGLRLSQSETNQYELKIEGIGYGNDAKQSIDGIQKLVNQEQVDLVTGIVGHKGLSEVLDYIENIEETFIYSDLGATQPLDLSNRKGIYCNSMGLYDATTLLGEHLISNNFLKIGTSTCYYESGYGFIKLMEDSIAGKGEFSGHFISPINPRKNEAELMLDWYNSMNPDALFAFHNGIFSEEHASFLSENKLHEKVPIYSLPFSCEEDVVNKFPEVFNDTHCITSWYADLNTNENTSFINKYMETYGSKPTFFAVLGYENGILINDFLQNSNTFSTQKKEGPRGQIEFTTNTNRTNYKHYLYQLRHEKDTCTKAHIQIFKKEDISTKKVFKNNIPSWDNAYLCY</sequence>
<evidence type="ECO:0000259" key="3">
    <source>
        <dbReference type="Pfam" id="PF13458"/>
    </source>
</evidence>
<proteinExistence type="inferred from homology"/>
<reference evidence="5" key="1">
    <citation type="journal article" date="2019" name="Int. J. Syst. Evol. Microbiol.">
        <title>The Global Catalogue of Microorganisms (GCM) 10K type strain sequencing project: providing services to taxonomists for standard genome sequencing and annotation.</title>
        <authorList>
            <consortium name="The Broad Institute Genomics Platform"/>
            <consortium name="The Broad Institute Genome Sequencing Center for Infectious Disease"/>
            <person name="Wu L."/>
            <person name="Ma J."/>
        </authorList>
    </citation>
    <scope>NUCLEOTIDE SEQUENCE [LARGE SCALE GENOMIC DNA]</scope>
    <source>
        <strain evidence="5">CCUG 62114</strain>
    </source>
</reference>
<gene>
    <name evidence="4" type="ORF">ACFQ1O_10820</name>
</gene>